<accession>A0A914V6I6</accession>
<feature type="compositionally biased region" description="Basic and acidic residues" evidence="1">
    <location>
        <begin position="65"/>
        <end position="74"/>
    </location>
</feature>
<feature type="region of interest" description="Disordered" evidence="1">
    <location>
        <begin position="59"/>
        <end position="89"/>
    </location>
</feature>
<dbReference type="WBParaSite" id="PSAMB.scaffold1571size29863.g13934.t1">
    <property type="protein sequence ID" value="PSAMB.scaffold1571size29863.g13934.t1"/>
    <property type="gene ID" value="PSAMB.scaffold1571size29863.g13934"/>
</dbReference>
<name>A0A914V6I6_9BILA</name>
<evidence type="ECO:0000313" key="2">
    <source>
        <dbReference type="Proteomes" id="UP000887566"/>
    </source>
</evidence>
<keyword evidence="2" id="KW-1185">Reference proteome</keyword>
<evidence type="ECO:0000256" key="1">
    <source>
        <dbReference type="SAM" id="MobiDB-lite"/>
    </source>
</evidence>
<protein>
    <submittedName>
        <fullName evidence="3">Uncharacterized protein</fullName>
    </submittedName>
</protein>
<dbReference type="AlphaFoldDB" id="A0A914V6I6"/>
<reference evidence="3" key="1">
    <citation type="submission" date="2022-11" db="UniProtKB">
        <authorList>
            <consortium name="WormBaseParasite"/>
        </authorList>
    </citation>
    <scope>IDENTIFICATION</scope>
</reference>
<evidence type="ECO:0000313" key="3">
    <source>
        <dbReference type="WBParaSite" id="PSAMB.scaffold1571size29863.g13934.t1"/>
    </source>
</evidence>
<proteinExistence type="predicted"/>
<organism evidence="2 3">
    <name type="scientific">Plectus sambesii</name>
    <dbReference type="NCBI Taxonomy" id="2011161"/>
    <lineage>
        <taxon>Eukaryota</taxon>
        <taxon>Metazoa</taxon>
        <taxon>Ecdysozoa</taxon>
        <taxon>Nematoda</taxon>
        <taxon>Chromadorea</taxon>
        <taxon>Plectida</taxon>
        <taxon>Plectina</taxon>
        <taxon>Plectoidea</taxon>
        <taxon>Plectidae</taxon>
        <taxon>Plectus</taxon>
    </lineage>
</organism>
<sequence length="89" mass="9499">MVCLLLVAPALALASLDMDAFSPDLFAKDELTELYARDSEKVGGPIAFGHKFMTGGAGEGNRLAQHADREEVPPKAHAFGGRTTLENQN</sequence>
<dbReference type="Proteomes" id="UP000887566">
    <property type="component" value="Unplaced"/>
</dbReference>